<dbReference type="Gene3D" id="3.90.550.10">
    <property type="entry name" value="Spore Coat Polysaccharide Biosynthesis Protein SpsA, Chain A"/>
    <property type="match status" value="1"/>
</dbReference>
<keyword evidence="1" id="KW-0548">Nucleotidyltransferase</keyword>
<dbReference type="Pfam" id="PF02348">
    <property type="entry name" value="CTP_transf_3"/>
    <property type="match status" value="1"/>
</dbReference>
<accession>A0ABU4IIU5</accession>
<dbReference type="InterPro" id="IPR050793">
    <property type="entry name" value="CMP-NeuNAc_synthase"/>
</dbReference>
<dbReference type="RefSeq" id="WP_171138531.1">
    <property type="nucleotide sequence ID" value="NZ_AP024893.1"/>
</dbReference>
<keyword evidence="2" id="KW-1185">Reference proteome</keyword>
<gene>
    <name evidence="1" type="ORF">SBW85_11310</name>
</gene>
<dbReference type="InterPro" id="IPR003329">
    <property type="entry name" value="Cytidylyl_trans"/>
</dbReference>
<evidence type="ECO:0000313" key="1">
    <source>
        <dbReference type="EMBL" id="MDW6018310.1"/>
    </source>
</evidence>
<name>A0ABU4IIU5_9VIBR</name>
<dbReference type="CDD" id="cd02513">
    <property type="entry name" value="CMP-NeuAc_Synthase"/>
    <property type="match status" value="1"/>
</dbReference>
<dbReference type="EC" id="2.7.7.-" evidence="1"/>
<dbReference type="PANTHER" id="PTHR21485">
    <property type="entry name" value="HAD SUPERFAMILY MEMBERS CMAS AND KDSC"/>
    <property type="match status" value="1"/>
</dbReference>
<dbReference type="EMBL" id="JAWRCN010000001">
    <property type="protein sequence ID" value="MDW6018310.1"/>
    <property type="molecule type" value="Genomic_DNA"/>
</dbReference>
<comment type="caution">
    <text evidence="1">The sequence shown here is derived from an EMBL/GenBank/DDBJ whole genome shotgun (WGS) entry which is preliminary data.</text>
</comment>
<reference evidence="1 2" key="1">
    <citation type="submission" date="2023-11" db="EMBL/GenBank/DDBJ databases">
        <title>Plant-associative lifestyle of Vibrio porteresiae and its evolutionary dynamics.</title>
        <authorList>
            <person name="Rameshkumar N."/>
            <person name="Kirti K."/>
        </authorList>
    </citation>
    <scope>NUCLEOTIDE SEQUENCE [LARGE SCALE GENOMIC DNA]</scope>
    <source>
        <strain evidence="1 2">MSSRF60</strain>
    </source>
</reference>
<protein>
    <submittedName>
        <fullName evidence="1">Acylneuraminate cytidylyltransferase family protein</fullName>
        <ecNumber evidence="1">2.7.7.-</ecNumber>
    </submittedName>
</protein>
<dbReference type="Proteomes" id="UP001272325">
    <property type="component" value="Unassembled WGS sequence"/>
</dbReference>
<dbReference type="SUPFAM" id="SSF53448">
    <property type="entry name" value="Nucleotide-diphospho-sugar transferases"/>
    <property type="match status" value="1"/>
</dbReference>
<sequence>MEKNEVIAIIPARGGSKGVPKKNIKPLNNKPLIAYSIEHALATEKVDKVIVSTDCDEIAQVSLQYGAEVIKRPEDISGDFASSEDALIHTVQELEANGVKASHVVFLQCTSPIRKNSDVADCLELVLSGNFDSALSVVENHKFLWRTDENGLATPVNYDPHNRKMRQEIHEYQENGSIYIMKTEDLLSTKCRLNGKVGVHIMEEETGYEIDTPVDFKIIEELMSNK</sequence>
<proteinExistence type="predicted"/>
<keyword evidence="1" id="KW-0808">Transferase</keyword>
<dbReference type="InterPro" id="IPR029044">
    <property type="entry name" value="Nucleotide-diphossugar_trans"/>
</dbReference>
<dbReference type="PANTHER" id="PTHR21485:SF3">
    <property type="entry name" value="N-ACYLNEURAMINATE CYTIDYLYLTRANSFERASE"/>
    <property type="match status" value="1"/>
</dbReference>
<dbReference type="GO" id="GO:0016779">
    <property type="term" value="F:nucleotidyltransferase activity"/>
    <property type="evidence" value="ECO:0007669"/>
    <property type="project" value="UniProtKB-KW"/>
</dbReference>
<evidence type="ECO:0000313" key="2">
    <source>
        <dbReference type="Proteomes" id="UP001272325"/>
    </source>
</evidence>
<organism evidence="1 2">
    <name type="scientific">Vibrio plantisponsor</name>
    <dbReference type="NCBI Taxonomy" id="664643"/>
    <lineage>
        <taxon>Bacteria</taxon>
        <taxon>Pseudomonadati</taxon>
        <taxon>Pseudomonadota</taxon>
        <taxon>Gammaproteobacteria</taxon>
        <taxon>Vibrionales</taxon>
        <taxon>Vibrionaceae</taxon>
        <taxon>Vibrio</taxon>
    </lineage>
</organism>